<protein>
    <submittedName>
        <fullName evidence="1">Uncharacterized protein</fullName>
    </submittedName>
</protein>
<evidence type="ECO:0000313" key="1">
    <source>
        <dbReference type="EMBL" id="CRZ01147.1"/>
    </source>
</evidence>
<organism evidence="1">
    <name type="scientific">Spongospora subterranea</name>
    <dbReference type="NCBI Taxonomy" id="70186"/>
    <lineage>
        <taxon>Eukaryota</taxon>
        <taxon>Sar</taxon>
        <taxon>Rhizaria</taxon>
        <taxon>Endomyxa</taxon>
        <taxon>Phytomyxea</taxon>
        <taxon>Plasmodiophorida</taxon>
        <taxon>Plasmodiophoridae</taxon>
        <taxon>Spongospora</taxon>
    </lineage>
</organism>
<accession>A0A0H5QHL2</accession>
<proteinExistence type="predicted"/>
<dbReference type="AlphaFoldDB" id="A0A0H5QHL2"/>
<sequence length="249" mass="27073">MLRNLIIVSSSGIVLYSKDFTSVLSQPRLLGGLITAMLKASVIRTGFPVSLIELKSIAVAVQSDTKCKVSCSLFYDKSDGPAFGRLLALEILSAFVQQYSSQLVQISANLKDFSGFNNKIGDAIRSSIRPALDMLTSVHGIQTALIISGDTLLYSTHEVDKVGVVANLDALFGIASDIMSAQHDLPVHMSFHNQNSRIVLLSVDRSILVVSCKAAIDARKLDYEINKTALLLQKLLVLNSNLQDSWSFL</sequence>
<reference evidence="1" key="1">
    <citation type="submission" date="2015-04" db="EMBL/GenBank/DDBJ databases">
        <title>The genome sequence of the plant pathogenic Rhizarian Plasmodiophora brassicae reveals insights in its biotrophic life cycle and the origin of chitin synthesis.</title>
        <authorList>
            <person name="Schwelm A."/>
            <person name="Fogelqvist J."/>
            <person name="Knaust A."/>
            <person name="Julke S."/>
            <person name="Lilja T."/>
            <person name="Dhandapani V."/>
            <person name="Bonilla-Rosso G."/>
            <person name="Karlsson M."/>
            <person name="Shevchenko A."/>
            <person name="Choi S.R."/>
            <person name="Kim H.G."/>
            <person name="Park J.Y."/>
            <person name="Lim Y.P."/>
            <person name="Ludwig-Muller J."/>
            <person name="Dixelius C."/>
        </authorList>
    </citation>
    <scope>NUCLEOTIDE SEQUENCE</scope>
    <source>
        <tissue evidence="1">Potato root galls</tissue>
    </source>
</reference>
<name>A0A0H5QHL2_9EUKA</name>
<dbReference type="EMBL" id="HACM01000705">
    <property type="protein sequence ID" value="CRZ01147.1"/>
    <property type="molecule type" value="Transcribed_RNA"/>
</dbReference>